<dbReference type="PIRSF" id="PIRSF002560">
    <property type="entry name" value="Bacterioferritin"/>
    <property type="match status" value="1"/>
</dbReference>
<keyword evidence="6 7" id="KW-0408">Iron</keyword>
<sequence>MSNETICKHLNTALQMEMTAAHQYQLHAHVLDDWGLDKLAETMRGEFQEELCHSSRFMTRILELGGEPEISFAATPKTAKTLKEMFESDLKDEKEAIVFYTQASKAAYEADDLATKALFEEIAIDEVGHRGWLELQLSLIERIGEQRYASKFVSGGSEEEA</sequence>
<dbReference type="InterPro" id="IPR009040">
    <property type="entry name" value="Ferritin-like_diiron"/>
</dbReference>
<dbReference type="InterPro" id="IPR012347">
    <property type="entry name" value="Ferritin-like"/>
</dbReference>
<evidence type="ECO:0000256" key="1">
    <source>
        <dbReference type="ARBA" id="ARBA00001970"/>
    </source>
</evidence>
<dbReference type="CDD" id="cd00907">
    <property type="entry name" value="Bacterioferritin"/>
    <property type="match status" value="1"/>
</dbReference>
<evidence type="ECO:0000256" key="5">
    <source>
        <dbReference type="ARBA" id="ARBA00022723"/>
    </source>
</evidence>
<evidence type="ECO:0000256" key="7">
    <source>
        <dbReference type="PIRNR" id="PIRNR002560"/>
    </source>
</evidence>
<dbReference type="PANTHER" id="PTHR30295">
    <property type="entry name" value="BACTERIOFERRITIN"/>
    <property type="match status" value="1"/>
</dbReference>
<dbReference type="Gene3D" id="1.20.1260.10">
    <property type="match status" value="1"/>
</dbReference>
<proteinExistence type="inferred from homology"/>
<dbReference type="PROSITE" id="PS50905">
    <property type="entry name" value="FERRITIN_LIKE"/>
    <property type="match status" value="1"/>
</dbReference>
<evidence type="ECO:0000256" key="4">
    <source>
        <dbReference type="ARBA" id="ARBA00022617"/>
    </source>
</evidence>
<organism evidence="9 10">
    <name type="scientific">Aliiroseovarius zhejiangensis</name>
    <dbReference type="NCBI Taxonomy" id="1632025"/>
    <lineage>
        <taxon>Bacteria</taxon>
        <taxon>Pseudomonadati</taxon>
        <taxon>Pseudomonadota</taxon>
        <taxon>Alphaproteobacteria</taxon>
        <taxon>Rhodobacterales</taxon>
        <taxon>Paracoccaceae</taxon>
        <taxon>Aliiroseovarius</taxon>
    </lineage>
</organism>
<gene>
    <name evidence="9" type="primary">bfr</name>
    <name evidence="9" type="ORF">GCM10016455_22720</name>
</gene>
<protein>
    <recommendedName>
        <fullName evidence="7">Bacterioferritin</fullName>
        <ecNumber evidence="7">1.16.3.1</ecNumber>
    </recommendedName>
</protein>
<evidence type="ECO:0000256" key="2">
    <source>
        <dbReference type="ARBA" id="ARBA00008093"/>
    </source>
</evidence>
<dbReference type="RefSeq" id="WP_191286632.1">
    <property type="nucleotide sequence ID" value="NZ_BNCH01000004.1"/>
</dbReference>
<evidence type="ECO:0000256" key="3">
    <source>
        <dbReference type="ARBA" id="ARBA00022434"/>
    </source>
</evidence>
<dbReference type="InterPro" id="IPR009078">
    <property type="entry name" value="Ferritin-like_SF"/>
</dbReference>
<comment type="similarity">
    <text evidence="2 7">Belongs to the bacterioferritin family.</text>
</comment>
<dbReference type="InterPro" id="IPR008331">
    <property type="entry name" value="Ferritin_DPS_dom"/>
</dbReference>
<evidence type="ECO:0000259" key="8">
    <source>
        <dbReference type="PROSITE" id="PS50905"/>
    </source>
</evidence>
<dbReference type="SUPFAM" id="SSF47240">
    <property type="entry name" value="Ferritin-like"/>
    <property type="match status" value="1"/>
</dbReference>
<dbReference type="EMBL" id="BNCH01000004">
    <property type="protein sequence ID" value="GHF01086.1"/>
    <property type="molecule type" value="Genomic_DNA"/>
</dbReference>
<evidence type="ECO:0000313" key="10">
    <source>
        <dbReference type="Proteomes" id="UP000609802"/>
    </source>
</evidence>
<comment type="caution">
    <text evidence="9">The sequence shown here is derived from an EMBL/GenBank/DDBJ whole genome shotgun (WGS) entry which is preliminary data.</text>
</comment>
<comment type="catalytic activity">
    <reaction evidence="7">
        <text>4 Fe(2+) + O2 + 4 H(+) = 4 Fe(3+) + 2 H2O</text>
        <dbReference type="Rhea" id="RHEA:11148"/>
        <dbReference type="ChEBI" id="CHEBI:15377"/>
        <dbReference type="ChEBI" id="CHEBI:15378"/>
        <dbReference type="ChEBI" id="CHEBI:15379"/>
        <dbReference type="ChEBI" id="CHEBI:29033"/>
        <dbReference type="ChEBI" id="CHEBI:29034"/>
        <dbReference type="EC" id="1.16.3.1"/>
    </reaction>
</comment>
<evidence type="ECO:0000256" key="6">
    <source>
        <dbReference type="ARBA" id="ARBA00023004"/>
    </source>
</evidence>
<keyword evidence="3 7" id="KW-0409">Iron storage</keyword>
<dbReference type="PRINTS" id="PR00601">
    <property type="entry name" value="BACFERRITIN"/>
</dbReference>
<reference evidence="10" key="1">
    <citation type="journal article" date="2019" name="Int. J. Syst. Evol. Microbiol.">
        <title>The Global Catalogue of Microorganisms (GCM) 10K type strain sequencing project: providing services to taxonomists for standard genome sequencing and annotation.</title>
        <authorList>
            <consortium name="The Broad Institute Genomics Platform"/>
            <consortium name="The Broad Institute Genome Sequencing Center for Infectious Disease"/>
            <person name="Wu L."/>
            <person name="Ma J."/>
        </authorList>
    </citation>
    <scope>NUCLEOTIDE SEQUENCE [LARGE SCALE GENOMIC DNA]</scope>
    <source>
        <strain evidence="10">KCTC 42443</strain>
    </source>
</reference>
<keyword evidence="4" id="KW-0349">Heme</keyword>
<dbReference type="InterPro" id="IPR002024">
    <property type="entry name" value="Bacterioferritin"/>
</dbReference>
<comment type="function">
    <text evidence="7">Iron-storage protein, whose ferroxidase center binds Fe(2+), oxidizes it using dioxygen to Fe(3+), and participates in the subsequent Fe(3+) oxide mineral core formation within the central cavity of the BFR protein shell.</text>
</comment>
<evidence type="ECO:0000313" key="9">
    <source>
        <dbReference type="EMBL" id="GHF01086.1"/>
    </source>
</evidence>
<keyword evidence="5 7" id="KW-0479">Metal-binding</keyword>
<accession>A0ABQ3J253</accession>
<name>A0ABQ3J253_9RHOB</name>
<keyword evidence="10" id="KW-1185">Reference proteome</keyword>
<dbReference type="Pfam" id="PF00210">
    <property type="entry name" value="Ferritin"/>
    <property type="match status" value="1"/>
</dbReference>
<feature type="domain" description="Ferritin-like diiron" evidence="8">
    <location>
        <begin position="1"/>
        <end position="144"/>
    </location>
</feature>
<dbReference type="Proteomes" id="UP000609802">
    <property type="component" value="Unassembled WGS sequence"/>
</dbReference>
<dbReference type="EC" id="1.16.3.1" evidence="7"/>
<dbReference type="PANTHER" id="PTHR30295:SF0">
    <property type="entry name" value="BACTERIOFERRITIN"/>
    <property type="match status" value="1"/>
</dbReference>
<comment type="cofactor">
    <cofactor evidence="1">
        <name>heme b</name>
        <dbReference type="ChEBI" id="CHEBI:60344"/>
    </cofactor>
</comment>